<evidence type="ECO:0000313" key="4">
    <source>
        <dbReference type="Proteomes" id="UP000596742"/>
    </source>
</evidence>
<dbReference type="InterPro" id="IPR036364">
    <property type="entry name" value="SEA_dom_sf"/>
</dbReference>
<reference evidence="3" key="1">
    <citation type="submission" date="2018-11" db="EMBL/GenBank/DDBJ databases">
        <authorList>
            <person name="Alioto T."/>
            <person name="Alioto T."/>
        </authorList>
    </citation>
    <scope>NUCLEOTIDE SEQUENCE</scope>
</reference>
<gene>
    <name evidence="3" type="ORF">MGAL_10B017129</name>
</gene>
<evidence type="ECO:0000259" key="2">
    <source>
        <dbReference type="PROSITE" id="PS50024"/>
    </source>
</evidence>
<name>A0A8B6ECJ8_MYTGA</name>
<dbReference type="Pfam" id="PF01390">
    <property type="entry name" value="SEA"/>
    <property type="match status" value="1"/>
</dbReference>
<sequence length="535" mass="59385">MRMYDAFTTLIHKEMDNKIPVSNGYSKRKKSLYKPYWNDTLNCQWEKVCAAEKSWLKSSISNSRKRTLKEQFCTERKTFDRLNRKYKRKYQSDERQKMEDKLYASNQRDFWRSIDISQSTFTCGGHTLLFTDSYKYLGVWFDEHLTFQKNAKELSKAASRALGALCGKVIRAGGMTHSVFTKLYNTMVEPVLLYGSGVWGYKDYSCISSVQTRACKFFLNVGKHTSNLSTRGDMGKFQTSMKINKPYDAAYANQNSPQYISMKTKLEGQLASMYQGSALKNDFQGVTVTGLSQGSIVVDYIITLNPNTVQTVSTVQQTTEQSVQQIKDDSSSSSDLIKAVDEVIVTAVIVSQTTTTTTKAPTTTTTKATTTLVVTTEGAQPTTTTKATTAEVFTTEDAQPTTATSKAPTTISTKTTTEEDFTTEDAQPPTTTTKTPTTITTRATTEEDFTTEYAQAPTTTTKTPTTGTTKLAFTEAETTKQITEQQSTQSVVTEAKTITQSVGTQEQTTAENVITQDKTTTQSVVTPEQTTAENV</sequence>
<comment type="caution">
    <text evidence="3">The sequence shown here is derived from an EMBL/GenBank/DDBJ whole genome shotgun (WGS) entry which is preliminary data.</text>
</comment>
<feature type="region of interest" description="Disordered" evidence="1">
    <location>
        <begin position="397"/>
        <end position="436"/>
    </location>
</feature>
<evidence type="ECO:0000313" key="3">
    <source>
        <dbReference type="EMBL" id="VDI32357.1"/>
    </source>
</evidence>
<dbReference type="EMBL" id="UYJE01004900">
    <property type="protein sequence ID" value="VDI32357.1"/>
    <property type="molecule type" value="Genomic_DNA"/>
</dbReference>
<proteinExistence type="predicted"/>
<accession>A0A8B6ECJ8</accession>
<dbReference type="InterPro" id="IPR000082">
    <property type="entry name" value="SEA_dom"/>
</dbReference>
<dbReference type="SMART" id="SM00200">
    <property type="entry name" value="SEA"/>
    <property type="match status" value="1"/>
</dbReference>
<dbReference type="OrthoDB" id="8046321at2759"/>
<feature type="domain" description="SEA" evidence="2">
    <location>
        <begin position="233"/>
        <end position="350"/>
    </location>
</feature>
<dbReference type="Proteomes" id="UP000596742">
    <property type="component" value="Unassembled WGS sequence"/>
</dbReference>
<organism evidence="3 4">
    <name type="scientific">Mytilus galloprovincialis</name>
    <name type="common">Mediterranean mussel</name>
    <dbReference type="NCBI Taxonomy" id="29158"/>
    <lineage>
        <taxon>Eukaryota</taxon>
        <taxon>Metazoa</taxon>
        <taxon>Spiralia</taxon>
        <taxon>Lophotrochozoa</taxon>
        <taxon>Mollusca</taxon>
        <taxon>Bivalvia</taxon>
        <taxon>Autobranchia</taxon>
        <taxon>Pteriomorphia</taxon>
        <taxon>Mytilida</taxon>
        <taxon>Mytiloidea</taxon>
        <taxon>Mytilidae</taxon>
        <taxon>Mytilinae</taxon>
        <taxon>Mytilus</taxon>
    </lineage>
</organism>
<dbReference type="PROSITE" id="PS50024">
    <property type="entry name" value="SEA"/>
    <property type="match status" value="1"/>
</dbReference>
<keyword evidence="4" id="KW-1185">Reference proteome</keyword>
<feature type="compositionally biased region" description="Low complexity" evidence="1">
    <location>
        <begin position="397"/>
        <end position="415"/>
    </location>
</feature>
<feature type="compositionally biased region" description="Low complexity" evidence="1">
    <location>
        <begin position="424"/>
        <end position="436"/>
    </location>
</feature>
<dbReference type="Gene3D" id="3.30.70.960">
    <property type="entry name" value="SEA domain"/>
    <property type="match status" value="1"/>
</dbReference>
<evidence type="ECO:0000256" key="1">
    <source>
        <dbReference type="SAM" id="MobiDB-lite"/>
    </source>
</evidence>
<dbReference type="AlphaFoldDB" id="A0A8B6ECJ8"/>
<protein>
    <recommendedName>
        <fullName evidence="2">SEA domain-containing protein</fullName>
    </recommendedName>
</protein>
<dbReference type="SUPFAM" id="SSF82671">
    <property type="entry name" value="SEA domain"/>
    <property type="match status" value="1"/>
</dbReference>